<name>A0ABX4LQT0_9BACT</name>
<reference evidence="1 2" key="1">
    <citation type="submission" date="2017-09" db="EMBL/GenBank/DDBJ databases">
        <authorList>
            <person name="Perez-Cataluna A."/>
            <person name="Figueras M.J."/>
            <person name="Salas-Masso N."/>
        </authorList>
    </citation>
    <scope>NUCLEOTIDE SEQUENCE [LARGE SCALE GENOMIC DNA]</scope>
    <source>
        <strain evidence="1 2">F138-33</strain>
    </source>
</reference>
<evidence type="ECO:0000313" key="2">
    <source>
        <dbReference type="Proteomes" id="UP000221384"/>
    </source>
</evidence>
<sequence length="235" mass="27750">MNKYREAAERILKNHQYTLLTQKSGNEVWENANCEIWHCGNDKSSSYAFDIAIMPMGIAVTGDIGEYTFDVYGRGMDFLAGKDVGYYIHSKLSRHCKEEEFIYEKFEDTVKDYVLTEFENNDDLNYEFAVDLLEDCREKDFNHLKKYIEIVYFDTEKELDNETEKFVDNLYNFFETVTTVSYNQEAHELLCNCSFMEFTDSFECYFIDVSGSLMRSLYMINYAAQQIMKIKNEMS</sequence>
<evidence type="ECO:0000313" key="1">
    <source>
        <dbReference type="EMBL" id="PHO10301.1"/>
    </source>
</evidence>
<dbReference type="Proteomes" id="UP000221384">
    <property type="component" value="Unassembled WGS sequence"/>
</dbReference>
<accession>A0ABX4LQT0</accession>
<dbReference type="EMBL" id="NWVW01000004">
    <property type="protein sequence ID" value="PHO10301.1"/>
    <property type="molecule type" value="Genomic_DNA"/>
</dbReference>
<protein>
    <submittedName>
        <fullName evidence="1">Uncharacterized protein</fullName>
    </submittedName>
</protein>
<organism evidence="1 2">
    <name type="scientific">Malaciobacter canalis</name>
    <dbReference type="NCBI Taxonomy" id="1912871"/>
    <lineage>
        <taxon>Bacteria</taxon>
        <taxon>Pseudomonadati</taxon>
        <taxon>Campylobacterota</taxon>
        <taxon>Epsilonproteobacteria</taxon>
        <taxon>Campylobacterales</taxon>
        <taxon>Arcobacteraceae</taxon>
        <taxon>Malaciobacter</taxon>
    </lineage>
</organism>
<gene>
    <name evidence="1" type="ORF">CPG37_04445</name>
</gene>
<keyword evidence="2" id="KW-1185">Reference proteome</keyword>
<dbReference type="RefSeq" id="WP_099333983.1">
    <property type="nucleotide sequence ID" value="NZ_CP042812.1"/>
</dbReference>
<comment type="caution">
    <text evidence="1">The sequence shown here is derived from an EMBL/GenBank/DDBJ whole genome shotgun (WGS) entry which is preliminary data.</text>
</comment>
<proteinExistence type="predicted"/>